<organism evidence="1 2">
    <name type="scientific">Haloferula helveola</name>
    <dbReference type="NCBI Taxonomy" id="490095"/>
    <lineage>
        <taxon>Bacteria</taxon>
        <taxon>Pseudomonadati</taxon>
        <taxon>Verrucomicrobiota</taxon>
        <taxon>Verrucomicrobiia</taxon>
        <taxon>Verrucomicrobiales</taxon>
        <taxon>Verrucomicrobiaceae</taxon>
        <taxon>Haloferula</taxon>
    </lineage>
</organism>
<accession>A0ABN6HDK4</accession>
<dbReference type="RefSeq" id="WP_338687371.1">
    <property type="nucleotide sequence ID" value="NZ_AP024702.1"/>
</dbReference>
<reference evidence="1 2" key="1">
    <citation type="submission" date="2021-06" db="EMBL/GenBank/DDBJ databases">
        <title>Complete genome of Haloferula helveola possessing various polysaccharide degrading enzymes.</title>
        <authorList>
            <person name="Takami H."/>
            <person name="Huang C."/>
            <person name="Hamasaki K."/>
        </authorList>
    </citation>
    <scope>NUCLEOTIDE SEQUENCE [LARGE SCALE GENOMIC DNA]</scope>
    <source>
        <strain evidence="1 2">CN-1</strain>
    </source>
</reference>
<evidence type="ECO:0008006" key="3">
    <source>
        <dbReference type="Google" id="ProtNLM"/>
    </source>
</evidence>
<sequence>MKPLLLSLGFAILQLRAAEVGEPLDKLPPSIKPAEKTVSLHADYEHPGEDGSIPVYLVNRTDDPLPLGAQDGDIYLKLEIMRPDGTWVRAQPHAYSWCGNSYMASPTIAPGTFYRVPGFQPKDGEEHKIRFALHEQEIQLVTQTGTGRASERDIDLASRDAMAIKEGSFKFVTKVALGELELKNEMDHISDLQKQAIYVLGSGRFETEKARKLLKRILAKFPEREQEIRWSMSRLEEDSDD</sequence>
<keyword evidence="2" id="KW-1185">Reference proteome</keyword>
<evidence type="ECO:0000313" key="1">
    <source>
        <dbReference type="EMBL" id="BCX50364.1"/>
    </source>
</evidence>
<dbReference type="EMBL" id="AP024702">
    <property type="protein sequence ID" value="BCX50364.1"/>
    <property type="molecule type" value="Genomic_DNA"/>
</dbReference>
<dbReference type="Proteomes" id="UP001374893">
    <property type="component" value="Chromosome"/>
</dbReference>
<evidence type="ECO:0000313" key="2">
    <source>
        <dbReference type="Proteomes" id="UP001374893"/>
    </source>
</evidence>
<protein>
    <recommendedName>
        <fullName evidence="3">DUF4384 domain-containing protein</fullName>
    </recommendedName>
</protein>
<name>A0ABN6HDK4_9BACT</name>
<proteinExistence type="predicted"/>
<gene>
    <name evidence="1" type="ORF">HAHE_42720</name>
</gene>